<dbReference type="GO" id="GO:0009847">
    <property type="term" value="P:spore germination"/>
    <property type="evidence" value="ECO:0007669"/>
    <property type="project" value="InterPro"/>
</dbReference>
<evidence type="ECO:0000256" key="3">
    <source>
        <dbReference type="ARBA" id="ARBA00022544"/>
    </source>
</evidence>
<dbReference type="KEGG" id="pdh:B9T62_09730"/>
<dbReference type="GO" id="GO:0016020">
    <property type="term" value="C:membrane"/>
    <property type="evidence" value="ECO:0007669"/>
    <property type="project" value="UniProtKB-SubCell"/>
</dbReference>
<dbReference type="Proteomes" id="UP000249890">
    <property type="component" value="Chromosome"/>
</dbReference>
<evidence type="ECO:0000256" key="2">
    <source>
        <dbReference type="ARBA" id="ARBA00007886"/>
    </source>
</evidence>
<dbReference type="InterPro" id="IPR008844">
    <property type="entry name" value="Spore_GerAC-like"/>
</dbReference>
<dbReference type="Pfam" id="PF25198">
    <property type="entry name" value="Spore_GerAC_N"/>
    <property type="match status" value="1"/>
</dbReference>
<sequence>MNPKLHPPSVRNRNNRERIRMMSNKSRLALWLTFLQLTLLLTGCWDSVELNRRAIVSGVSIDRGPTEDTKYKLSFQVIVSEEISGENARSTSPVALYTGSGRSMYEALSSASSQTARFLSLGHIRVIVISEAFAREGIKDIMDVLERESDMRLTSLIFISHGQEAVQTMSTMTVFSKIPSNDLVEKLDTTSKLFGYNFRVEVDDVVRGIQMNGGGPIINGVYVSGNLEKADSNDNVKTIAPQSILRIAEIAAFKGDKLKGWLDGSTAIGTSLLHNTIRQYPVLLEEGGGYSAFSIYKSQVKVSAEGGDAEHPVIRIKVTQQAALKESTNGKDLTQPRVLTGLADQLTAKCRSQIEAAIAAARKLESDYLGFGEAVERSHPRGWKKVKDRWDQIFRECEIVIEADTVIRHTDMRSRAFEMNR</sequence>
<gene>
    <name evidence="10" type="ORF">B9T62_09730</name>
</gene>
<feature type="domain" description="Spore germination GerAC-like C-terminal" evidence="8">
    <location>
        <begin position="250"/>
        <end position="410"/>
    </location>
</feature>
<reference evidence="10 11" key="1">
    <citation type="submission" date="2017-06" db="EMBL/GenBank/DDBJ databases">
        <title>Complete genome sequence of Paenibacillus donghaensis KCTC 13049T isolated from East Sea sediment, South Korea.</title>
        <authorList>
            <person name="Jung B.K."/>
            <person name="Hong S.-J."/>
            <person name="Shin J.-H."/>
        </authorList>
    </citation>
    <scope>NUCLEOTIDE SEQUENCE [LARGE SCALE GENOMIC DNA]</scope>
    <source>
        <strain evidence="10 11">KCTC 13049</strain>
    </source>
</reference>
<dbReference type="PANTHER" id="PTHR35789:SF1">
    <property type="entry name" value="SPORE GERMINATION PROTEIN B3"/>
    <property type="match status" value="1"/>
</dbReference>
<keyword evidence="5" id="KW-0472">Membrane</keyword>
<dbReference type="Pfam" id="PF05504">
    <property type="entry name" value="Spore_GerAC"/>
    <property type="match status" value="1"/>
</dbReference>
<dbReference type="AlphaFoldDB" id="A0A2Z2KLZ3"/>
<protein>
    <submittedName>
        <fullName evidence="10">Uncharacterized protein</fullName>
    </submittedName>
</protein>
<evidence type="ECO:0000256" key="1">
    <source>
        <dbReference type="ARBA" id="ARBA00004635"/>
    </source>
</evidence>
<keyword evidence="11" id="KW-1185">Reference proteome</keyword>
<dbReference type="Gene3D" id="3.30.300.210">
    <property type="entry name" value="Nutrient germinant receptor protein C, domain 3"/>
    <property type="match status" value="1"/>
</dbReference>
<evidence type="ECO:0000313" key="11">
    <source>
        <dbReference type="Proteomes" id="UP000249890"/>
    </source>
</evidence>
<dbReference type="Gene3D" id="6.20.190.10">
    <property type="entry name" value="Nutrient germinant receptor protein C, domain 1"/>
    <property type="match status" value="1"/>
</dbReference>
<dbReference type="PANTHER" id="PTHR35789">
    <property type="entry name" value="SPORE GERMINATION PROTEIN B3"/>
    <property type="match status" value="1"/>
</dbReference>
<comment type="similarity">
    <text evidence="2">Belongs to the GerABKC lipoprotein family.</text>
</comment>
<evidence type="ECO:0000313" key="10">
    <source>
        <dbReference type="EMBL" id="ASA21041.1"/>
    </source>
</evidence>
<evidence type="ECO:0000256" key="6">
    <source>
        <dbReference type="ARBA" id="ARBA00023139"/>
    </source>
</evidence>
<evidence type="ECO:0000256" key="5">
    <source>
        <dbReference type="ARBA" id="ARBA00023136"/>
    </source>
</evidence>
<accession>A0A2Z2KLZ3</accession>
<dbReference type="InterPro" id="IPR057336">
    <property type="entry name" value="GerAC_N"/>
</dbReference>
<keyword evidence="3" id="KW-0309">Germination</keyword>
<proteinExistence type="inferred from homology"/>
<feature type="domain" description="Spore germination protein N-terminal" evidence="9">
    <location>
        <begin position="46"/>
        <end position="219"/>
    </location>
</feature>
<keyword evidence="7" id="KW-0449">Lipoprotein</keyword>
<keyword evidence="4" id="KW-0732">Signal</keyword>
<evidence type="ECO:0000259" key="9">
    <source>
        <dbReference type="Pfam" id="PF25198"/>
    </source>
</evidence>
<dbReference type="InterPro" id="IPR038501">
    <property type="entry name" value="Spore_GerAC_C_sf"/>
</dbReference>
<organism evidence="10 11">
    <name type="scientific">Paenibacillus donghaensis</name>
    <dbReference type="NCBI Taxonomy" id="414771"/>
    <lineage>
        <taxon>Bacteria</taxon>
        <taxon>Bacillati</taxon>
        <taxon>Bacillota</taxon>
        <taxon>Bacilli</taxon>
        <taxon>Bacillales</taxon>
        <taxon>Paenibacillaceae</taxon>
        <taxon>Paenibacillus</taxon>
    </lineage>
</organism>
<dbReference type="NCBIfam" id="TIGR02887">
    <property type="entry name" value="spore_ger_x_C"/>
    <property type="match status" value="1"/>
</dbReference>
<dbReference type="EMBL" id="CP021780">
    <property type="protein sequence ID" value="ASA21041.1"/>
    <property type="molecule type" value="Genomic_DNA"/>
</dbReference>
<keyword evidence="6" id="KW-0564">Palmitate</keyword>
<name>A0A2Z2KLZ3_9BACL</name>
<evidence type="ECO:0000259" key="8">
    <source>
        <dbReference type="Pfam" id="PF05504"/>
    </source>
</evidence>
<evidence type="ECO:0000256" key="7">
    <source>
        <dbReference type="ARBA" id="ARBA00023288"/>
    </source>
</evidence>
<dbReference type="InterPro" id="IPR046953">
    <property type="entry name" value="Spore_GerAC-like_C"/>
</dbReference>
<comment type="subcellular location">
    <subcellularLocation>
        <location evidence="1">Membrane</location>
        <topology evidence="1">Lipid-anchor</topology>
    </subcellularLocation>
</comment>
<evidence type="ECO:0000256" key="4">
    <source>
        <dbReference type="ARBA" id="ARBA00022729"/>
    </source>
</evidence>